<evidence type="ECO:0000256" key="1">
    <source>
        <dbReference type="ARBA" id="ARBA00005996"/>
    </source>
</evidence>
<dbReference type="NCBIfam" id="TIGR03010">
    <property type="entry name" value="sulf_tusC_dsrF"/>
    <property type="match status" value="1"/>
</dbReference>
<dbReference type="SUPFAM" id="SSF75169">
    <property type="entry name" value="DsrEFH-like"/>
    <property type="match status" value="1"/>
</dbReference>
<dbReference type="PANTHER" id="PTHR38780:SF1">
    <property type="entry name" value="PROTEIN TUSC"/>
    <property type="match status" value="1"/>
</dbReference>
<name>A0A3B0SF16_9ZZZZ</name>
<dbReference type="InterPro" id="IPR017462">
    <property type="entry name" value="Sulphur_relay_TusC/DsrF"/>
</dbReference>
<dbReference type="EMBL" id="UOEC01000184">
    <property type="protein sequence ID" value="VAW01142.1"/>
    <property type="molecule type" value="Genomic_DNA"/>
</dbReference>
<evidence type="ECO:0000313" key="2">
    <source>
        <dbReference type="EMBL" id="VAW01142.1"/>
    </source>
</evidence>
<sequence length="142" mass="16024">MSEEMEGGGAVKKFMYMNRKAPYGTIYALEALEVVLIGAAFDQDVSLAFIDDGVFQLTKDQNTDDIGIKNFSPAFRALGDYDVTKLYVEKESLAERGLSESDLMDLVWEDEDDDWAEKPSIIMVNRDEMKKVLGEQDVIMSF</sequence>
<organism evidence="2">
    <name type="scientific">hydrothermal vent metagenome</name>
    <dbReference type="NCBI Taxonomy" id="652676"/>
    <lineage>
        <taxon>unclassified sequences</taxon>
        <taxon>metagenomes</taxon>
        <taxon>ecological metagenomes</taxon>
    </lineage>
</organism>
<dbReference type="AlphaFoldDB" id="A0A3B0SF16"/>
<proteinExistence type="inferred from homology"/>
<comment type="similarity">
    <text evidence="1">Belongs to the DsrF/TusC family.</text>
</comment>
<accession>A0A3B0SF16</accession>
<dbReference type="InterPro" id="IPR003787">
    <property type="entry name" value="Sulphur_relay_DsrE/F-like"/>
</dbReference>
<dbReference type="InterPro" id="IPR027396">
    <property type="entry name" value="DsrEFH-like"/>
</dbReference>
<gene>
    <name evidence="2" type="ORF">MNBD_ALPHA08-2349</name>
</gene>
<protein>
    <submittedName>
        <fullName evidence="2">tRNA 5-methylaminomethyl-2-thiouridine synthase subunit TusC</fullName>
    </submittedName>
</protein>
<reference evidence="2" key="1">
    <citation type="submission" date="2018-06" db="EMBL/GenBank/DDBJ databases">
        <authorList>
            <person name="Zhirakovskaya E."/>
        </authorList>
    </citation>
    <scope>NUCLEOTIDE SEQUENCE</scope>
</reference>
<dbReference type="PANTHER" id="PTHR38780">
    <property type="entry name" value="PROTEIN TUSC"/>
    <property type="match status" value="1"/>
</dbReference>
<dbReference type="Pfam" id="PF02635">
    <property type="entry name" value="DsrE"/>
    <property type="match status" value="1"/>
</dbReference>
<dbReference type="Gene3D" id="3.40.1260.10">
    <property type="entry name" value="DsrEFH-like"/>
    <property type="match status" value="1"/>
</dbReference>
<dbReference type="NCBIfam" id="NF001238">
    <property type="entry name" value="PRK00211.1"/>
    <property type="match status" value="1"/>
</dbReference>